<reference evidence="1 2" key="1">
    <citation type="submission" date="2021-06" db="EMBL/GenBank/DDBJ databases">
        <title>Caerostris extrusa draft genome.</title>
        <authorList>
            <person name="Kono N."/>
            <person name="Arakawa K."/>
        </authorList>
    </citation>
    <scope>NUCLEOTIDE SEQUENCE [LARGE SCALE GENOMIC DNA]</scope>
</reference>
<name>A0AAV4SWM9_CAEEX</name>
<dbReference type="AlphaFoldDB" id="A0AAV4SWM9"/>
<dbReference type="Proteomes" id="UP001054945">
    <property type="component" value="Unassembled WGS sequence"/>
</dbReference>
<organism evidence="1 2">
    <name type="scientific">Caerostris extrusa</name>
    <name type="common">Bark spider</name>
    <name type="synonym">Caerostris bankana</name>
    <dbReference type="NCBI Taxonomy" id="172846"/>
    <lineage>
        <taxon>Eukaryota</taxon>
        <taxon>Metazoa</taxon>
        <taxon>Ecdysozoa</taxon>
        <taxon>Arthropoda</taxon>
        <taxon>Chelicerata</taxon>
        <taxon>Arachnida</taxon>
        <taxon>Araneae</taxon>
        <taxon>Araneomorphae</taxon>
        <taxon>Entelegynae</taxon>
        <taxon>Araneoidea</taxon>
        <taxon>Araneidae</taxon>
        <taxon>Caerostris</taxon>
    </lineage>
</organism>
<accession>A0AAV4SWM9</accession>
<keyword evidence="2" id="KW-1185">Reference proteome</keyword>
<comment type="caution">
    <text evidence="1">The sequence shown here is derived from an EMBL/GenBank/DDBJ whole genome shotgun (WGS) entry which is preliminary data.</text>
</comment>
<dbReference type="EMBL" id="BPLR01010171">
    <property type="protein sequence ID" value="GIY37404.1"/>
    <property type="molecule type" value="Genomic_DNA"/>
</dbReference>
<evidence type="ECO:0000313" key="2">
    <source>
        <dbReference type="Proteomes" id="UP001054945"/>
    </source>
</evidence>
<protein>
    <submittedName>
        <fullName evidence="1">Uncharacterized protein</fullName>
    </submittedName>
</protein>
<proteinExistence type="predicted"/>
<evidence type="ECO:0000313" key="1">
    <source>
        <dbReference type="EMBL" id="GIY37404.1"/>
    </source>
</evidence>
<sequence length="121" mass="14259">MCYYGLERRDVSNARQNSLYGKFAASVREKVNIKFCSGFVVKMHVLIFKEVFSTLVVPYYDGRKWFPHYGDLKLLHRKCFPHYGVPEAVPYYDGRKCFPHYGDLKLFRIMMTGSVFHIMVT</sequence>
<gene>
    <name evidence="1" type="ORF">CEXT_322101</name>
</gene>